<dbReference type="Gene3D" id="3.30.70.270">
    <property type="match status" value="1"/>
</dbReference>
<dbReference type="Gene3D" id="1.25.40.10">
    <property type="entry name" value="Tetratricopeptide repeat domain"/>
    <property type="match status" value="2"/>
</dbReference>
<organism evidence="2 3">
    <name type="scientific">Deinococcus roseus</name>
    <dbReference type="NCBI Taxonomy" id="392414"/>
    <lineage>
        <taxon>Bacteria</taxon>
        <taxon>Thermotogati</taxon>
        <taxon>Deinococcota</taxon>
        <taxon>Deinococci</taxon>
        <taxon>Deinococcales</taxon>
        <taxon>Deinococcaceae</taxon>
        <taxon>Deinococcus</taxon>
    </lineage>
</organism>
<dbReference type="InterPro" id="IPR011990">
    <property type="entry name" value="TPR-like_helical_dom_sf"/>
</dbReference>
<sequence length="554" mass="62080">MAPFDDHSPDPTEQIQRLLKEAQVWAYQEPQRALQQVQQAFGLLSPHDDLELQLQVREWLVNCLAIVGDNQEGLRQAWELLALSAEADHQHMQATANQQIATMLSTSGQYEQSLPYFQAARVLSKEASPGQYATSTLNLADGLEKLGRLVDARQTYQSVLELPPVTEEVEVVQAYALLSLVGLQVLEFEVGTLDVAGLQEGPASLQQVIEQARKGRDRFLELYAQALLTRVWVHVGNAVQSTPAFEAAWEIAAELDQPRAWACAFEARAYLLCLQEDHTQAIECFEQAIRHLEAVSSHGELLQLLNSFVRYLKFWKKFEKAFEVLWKLHSLDQVVRTEGVLLQAQLVTLQTQIELARKENELHLQHVRELQHLQAQLQDQNQLLEKLSREDELTGVFNRRHAVHLLRELGKGAGCVLLLFDVDHFKRINDGYGHSRGDLVLRGIASIVRGFLKAGDVFGRLGGEEFVVALEGSCLQTAEKLAQNICDAVSKATWEDMPDTQVTLSIGVAVFQEGTLETALHTADEALYEAKALGRNRVVVRPSARWNGTSNSLH</sequence>
<evidence type="ECO:0000313" key="3">
    <source>
        <dbReference type="Proteomes" id="UP000632222"/>
    </source>
</evidence>
<dbReference type="PANTHER" id="PTHR45138:SF9">
    <property type="entry name" value="DIGUANYLATE CYCLASE DGCM-RELATED"/>
    <property type="match status" value="1"/>
</dbReference>
<reference evidence="3" key="1">
    <citation type="journal article" date="2019" name="Int. J. Syst. Evol. Microbiol.">
        <title>The Global Catalogue of Microorganisms (GCM) 10K type strain sequencing project: providing services to taxonomists for standard genome sequencing and annotation.</title>
        <authorList>
            <consortium name="The Broad Institute Genomics Platform"/>
            <consortium name="The Broad Institute Genome Sequencing Center for Infectious Disease"/>
            <person name="Wu L."/>
            <person name="Ma J."/>
        </authorList>
    </citation>
    <scope>NUCLEOTIDE SEQUENCE [LARGE SCALE GENOMIC DNA]</scope>
    <source>
        <strain evidence="3">JCM 14370</strain>
    </source>
</reference>
<dbReference type="Pfam" id="PF00990">
    <property type="entry name" value="GGDEF"/>
    <property type="match status" value="1"/>
</dbReference>
<dbReference type="Proteomes" id="UP000632222">
    <property type="component" value="Unassembled WGS sequence"/>
</dbReference>
<accession>A0ABQ2D6X9</accession>
<gene>
    <name evidence="2" type="ORF">GCM10008938_37890</name>
</gene>
<comment type="caution">
    <text evidence="2">The sequence shown here is derived from an EMBL/GenBank/DDBJ whole genome shotgun (WGS) entry which is preliminary data.</text>
</comment>
<keyword evidence="3" id="KW-1185">Reference proteome</keyword>
<proteinExistence type="predicted"/>
<dbReference type="Pfam" id="PF13424">
    <property type="entry name" value="TPR_12"/>
    <property type="match status" value="1"/>
</dbReference>
<evidence type="ECO:0000259" key="1">
    <source>
        <dbReference type="PROSITE" id="PS50887"/>
    </source>
</evidence>
<dbReference type="SUPFAM" id="SSF55073">
    <property type="entry name" value="Nucleotide cyclase"/>
    <property type="match status" value="1"/>
</dbReference>
<dbReference type="RefSeq" id="WP_189005377.1">
    <property type="nucleotide sequence ID" value="NZ_BMOD01000019.1"/>
</dbReference>
<protein>
    <recommendedName>
        <fullName evidence="1">GGDEF domain-containing protein</fullName>
    </recommendedName>
</protein>
<dbReference type="InterPro" id="IPR043128">
    <property type="entry name" value="Rev_trsase/Diguanyl_cyclase"/>
</dbReference>
<feature type="domain" description="GGDEF" evidence="1">
    <location>
        <begin position="413"/>
        <end position="543"/>
    </location>
</feature>
<dbReference type="InterPro" id="IPR029787">
    <property type="entry name" value="Nucleotide_cyclase"/>
</dbReference>
<dbReference type="CDD" id="cd01949">
    <property type="entry name" value="GGDEF"/>
    <property type="match status" value="1"/>
</dbReference>
<dbReference type="SUPFAM" id="SSF48452">
    <property type="entry name" value="TPR-like"/>
    <property type="match status" value="2"/>
</dbReference>
<name>A0ABQ2D6X9_9DEIO</name>
<dbReference type="EMBL" id="BMOD01000019">
    <property type="protein sequence ID" value="GGJ48301.1"/>
    <property type="molecule type" value="Genomic_DNA"/>
</dbReference>
<evidence type="ECO:0000313" key="2">
    <source>
        <dbReference type="EMBL" id="GGJ48301.1"/>
    </source>
</evidence>
<dbReference type="PANTHER" id="PTHR45138">
    <property type="entry name" value="REGULATORY COMPONENTS OF SENSORY TRANSDUCTION SYSTEM"/>
    <property type="match status" value="1"/>
</dbReference>
<dbReference type="InterPro" id="IPR000160">
    <property type="entry name" value="GGDEF_dom"/>
</dbReference>
<dbReference type="InterPro" id="IPR019734">
    <property type="entry name" value="TPR_rpt"/>
</dbReference>
<dbReference type="SMART" id="SM00267">
    <property type="entry name" value="GGDEF"/>
    <property type="match status" value="1"/>
</dbReference>
<dbReference type="PROSITE" id="PS50887">
    <property type="entry name" value="GGDEF"/>
    <property type="match status" value="1"/>
</dbReference>
<dbReference type="SMART" id="SM00028">
    <property type="entry name" value="TPR"/>
    <property type="match status" value="3"/>
</dbReference>
<dbReference type="NCBIfam" id="TIGR00254">
    <property type="entry name" value="GGDEF"/>
    <property type="match status" value="1"/>
</dbReference>
<dbReference type="InterPro" id="IPR050469">
    <property type="entry name" value="Diguanylate_Cyclase"/>
</dbReference>